<organism evidence="2 3">
    <name type="scientific">Bionectria ochroleuca</name>
    <name type="common">Gliocladium roseum</name>
    <dbReference type="NCBI Taxonomy" id="29856"/>
    <lineage>
        <taxon>Eukaryota</taxon>
        <taxon>Fungi</taxon>
        <taxon>Dikarya</taxon>
        <taxon>Ascomycota</taxon>
        <taxon>Pezizomycotina</taxon>
        <taxon>Sordariomycetes</taxon>
        <taxon>Hypocreomycetidae</taxon>
        <taxon>Hypocreales</taxon>
        <taxon>Bionectriaceae</taxon>
        <taxon>Clonostachys</taxon>
    </lineage>
</organism>
<reference evidence="2 3" key="1">
    <citation type="submission" date="2019-06" db="EMBL/GenBank/DDBJ databases">
        <authorList>
            <person name="Broberg M."/>
        </authorList>
    </citation>
    <scope>NUCLEOTIDE SEQUENCE [LARGE SCALE GENOMIC DNA]</scope>
</reference>
<feature type="region of interest" description="Disordered" evidence="1">
    <location>
        <begin position="441"/>
        <end position="462"/>
    </location>
</feature>
<name>A0ABY6U2K7_BIOOC</name>
<sequence>MAYPRPISCREIIEFTDAQLDQYLDEHGPGPKILKISDVESITQEVVQRLRDRAEARANPSKQMDLDQVTSRLLATPSRPRCLSPNFVSSGETTPTLPPTESFEREYHCELIKDGGRPCYSIDIIDEAAQDPFTFLDIMRPWLTQTPTKGLRGRFENWNTFQKQFEDWQRFRQWQAHNREIKVPTPINPTDNCLRALRGEPKHREPDPTQPPHIWHEQQAPKSSHEHRFFLREFGGPETTYTNRLTKLLAKYGFTRTFELLDDPASQDKLTEWIEYLGYQYAKLRAVQNSLANRQTKHDEAWEKLVNSGVLSNGETEDTVWGDLYMERGWADFQLTIAENIARSKLNEALEWSEQDLNGSQGPRSSSESRKGKVLQAQSELDKAIAAREPWKRWLRCVADFHKATYNYHQFKVKEAIFDPRATWVRDQIPLIEAELSGSLGPRAHALGSDTTSEPDGLPDSPTLAVQASILRNNKRPVTHAVPNIGEDSGAALTKKRRLSGADSALSRGPESQKRNRQANSSKADLESSASRPPQEPVLASPRAHSSACGTKPIKEVPSHLESKNAAVPTHKAGPSRRESSRPYPTGAKSTQIRRGSRWSRRNAGLPPEIEWTDSHSSRPVRQVKTPRSRWSRRGAGMPPEIEPTDSQPSRPAARSRGVGATKKK</sequence>
<feature type="region of interest" description="Disordered" evidence="1">
    <location>
        <begin position="354"/>
        <end position="374"/>
    </location>
</feature>
<evidence type="ECO:0000313" key="2">
    <source>
        <dbReference type="EMBL" id="VUC24321.1"/>
    </source>
</evidence>
<proteinExistence type="predicted"/>
<feature type="compositionally biased region" description="Polar residues" evidence="1">
    <location>
        <begin position="518"/>
        <end position="532"/>
    </location>
</feature>
<dbReference type="Proteomes" id="UP000766486">
    <property type="component" value="Unassembled WGS sequence"/>
</dbReference>
<gene>
    <name evidence="2" type="ORF">CLO192961_LOCUS138415</name>
</gene>
<keyword evidence="3" id="KW-1185">Reference proteome</keyword>
<accession>A0ABY6U2K7</accession>
<feature type="compositionally biased region" description="Polar residues" evidence="1">
    <location>
        <begin position="355"/>
        <end position="366"/>
    </location>
</feature>
<feature type="compositionally biased region" description="Basic and acidic residues" evidence="1">
    <location>
        <begin position="553"/>
        <end position="563"/>
    </location>
</feature>
<protein>
    <submittedName>
        <fullName evidence="2">Uncharacterized protein</fullName>
    </submittedName>
</protein>
<dbReference type="EMBL" id="CABFNS010000718">
    <property type="protein sequence ID" value="VUC24321.1"/>
    <property type="molecule type" value="Genomic_DNA"/>
</dbReference>
<feature type="region of interest" description="Disordered" evidence="1">
    <location>
        <begin position="475"/>
        <end position="665"/>
    </location>
</feature>
<evidence type="ECO:0000256" key="1">
    <source>
        <dbReference type="SAM" id="MobiDB-lite"/>
    </source>
</evidence>
<comment type="caution">
    <text evidence="2">The sequence shown here is derived from an EMBL/GenBank/DDBJ whole genome shotgun (WGS) entry which is preliminary data.</text>
</comment>
<evidence type="ECO:0000313" key="3">
    <source>
        <dbReference type="Proteomes" id="UP000766486"/>
    </source>
</evidence>